<evidence type="ECO:0000256" key="1">
    <source>
        <dbReference type="ARBA" id="ARBA00004651"/>
    </source>
</evidence>
<dbReference type="InterPro" id="IPR025857">
    <property type="entry name" value="MacB_PCD"/>
</dbReference>
<dbReference type="InterPro" id="IPR017800">
    <property type="entry name" value="ADOP"/>
</dbReference>
<protein>
    <recommendedName>
        <fullName evidence="11">Permease</fullName>
    </recommendedName>
</protein>
<evidence type="ECO:0000256" key="6">
    <source>
        <dbReference type="ARBA" id="ARBA00038076"/>
    </source>
</evidence>
<dbReference type="PANTHER" id="PTHR30572:SF4">
    <property type="entry name" value="ABC TRANSPORTER PERMEASE YTRF"/>
    <property type="match status" value="1"/>
</dbReference>
<dbReference type="eggNOG" id="COG0577">
    <property type="taxonomic scope" value="Bacteria"/>
</dbReference>
<feature type="transmembrane region" description="Helical" evidence="7">
    <location>
        <begin position="843"/>
        <end position="868"/>
    </location>
</feature>
<feature type="transmembrane region" description="Helical" evidence="7">
    <location>
        <begin position="396"/>
        <end position="418"/>
    </location>
</feature>
<evidence type="ECO:0000259" key="9">
    <source>
        <dbReference type="Pfam" id="PF12704"/>
    </source>
</evidence>
<dbReference type="EMBL" id="CP000473">
    <property type="protein sequence ID" value="ABJ85660.1"/>
    <property type="molecule type" value="Genomic_DNA"/>
</dbReference>
<dbReference type="InParanoid" id="Q01XF5"/>
<dbReference type="OrthoDB" id="5933722at2"/>
<accession>Q01XF5</accession>
<evidence type="ECO:0000256" key="4">
    <source>
        <dbReference type="ARBA" id="ARBA00022989"/>
    </source>
</evidence>
<feature type="transmembrane region" description="Helical" evidence="7">
    <location>
        <begin position="490"/>
        <end position="510"/>
    </location>
</feature>
<dbReference type="NCBIfam" id="TIGR03434">
    <property type="entry name" value="ADOP"/>
    <property type="match status" value="1"/>
</dbReference>
<proteinExistence type="inferred from homology"/>
<keyword evidence="2" id="KW-1003">Cell membrane</keyword>
<dbReference type="PANTHER" id="PTHR30572">
    <property type="entry name" value="MEMBRANE COMPONENT OF TRANSPORTER-RELATED"/>
    <property type="match status" value="1"/>
</dbReference>
<evidence type="ECO:0000256" key="5">
    <source>
        <dbReference type="ARBA" id="ARBA00023136"/>
    </source>
</evidence>
<dbReference type="GO" id="GO:0005886">
    <property type="term" value="C:plasma membrane"/>
    <property type="evidence" value="ECO:0007669"/>
    <property type="project" value="UniProtKB-SubCell"/>
</dbReference>
<feature type="domain" description="MacB-like periplasmic core" evidence="9">
    <location>
        <begin position="83"/>
        <end position="303"/>
    </location>
</feature>
<evidence type="ECO:0000259" key="8">
    <source>
        <dbReference type="Pfam" id="PF02687"/>
    </source>
</evidence>
<keyword evidence="3 7" id="KW-0812">Transmembrane</keyword>
<comment type="similarity">
    <text evidence="6">Belongs to the ABC-4 integral membrane protein family.</text>
</comment>
<gene>
    <name evidence="10" type="ordered locus">Acid_4701</name>
</gene>
<dbReference type="Pfam" id="PF02687">
    <property type="entry name" value="FtsX"/>
    <property type="match status" value="2"/>
</dbReference>
<dbReference type="Pfam" id="PF12704">
    <property type="entry name" value="MacB_PCD"/>
    <property type="match status" value="2"/>
</dbReference>
<feature type="transmembrane region" description="Helical" evidence="7">
    <location>
        <begin position="438"/>
        <end position="460"/>
    </location>
</feature>
<feature type="transmembrane region" description="Helical" evidence="7">
    <location>
        <begin position="82"/>
        <end position="104"/>
    </location>
</feature>
<evidence type="ECO:0000256" key="3">
    <source>
        <dbReference type="ARBA" id="ARBA00022692"/>
    </source>
</evidence>
<dbReference type="InterPro" id="IPR003838">
    <property type="entry name" value="ABC3_permease_C"/>
</dbReference>
<name>Q01XF5_SOLUE</name>
<feature type="domain" description="ABC3 transporter permease C-terminal" evidence="8">
    <location>
        <begin position="765"/>
        <end position="878"/>
    </location>
</feature>
<dbReference type="HOGENOM" id="CLU_009433_1_0_0"/>
<evidence type="ECO:0000313" key="10">
    <source>
        <dbReference type="EMBL" id="ABJ85660.1"/>
    </source>
</evidence>
<evidence type="ECO:0008006" key="11">
    <source>
        <dbReference type="Google" id="ProtNLM"/>
    </source>
</evidence>
<comment type="subcellular location">
    <subcellularLocation>
        <location evidence="1">Cell membrane</location>
        <topology evidence="1">Multi-pass membrane protein</topology>
    </subcellularLocation>
</comment>
<feature type="transmembrane region" description="Helical" evidence="7">
    <location>
        <begin position="761"/>
        <end position="782"/>
    </location>
</feature>
<dbReference type="STRING" id="234267.Acid_4701"/>
<evidence type="ECO:0000256" key="2">
    <source>
        <dbReference type="ARBA" id="ARBA00022475"/>
    </source>
</evidence>
<reference evidence="10" key="1">
    <citation type="submission" date="2006-10" db="EMBL/GenBank/DDBJ databases">
        <title>Complete sequence of Solibacter usitatus Ellin6076.</title>
        <authorList>
            <consortium name="US DOE Joint Genome Institute"/>
            <person name="Copeland A."/>
            <person name="Lucas S."/>
            <person name="Lapidus A."/>
            <person name="Barry K."/>
            <person name="Detter J.C."/>
            <person name="Glavina del Rio T."/>
            <person name="Hammon N."/>
            <person name="Israni S."/>
            <person name="Dalin E."/>
            <person name="Tice H."/>
            <person name="Pitluck S."/>
            <person name="Thompson L.S."/>
            <person name="Brettin T."/>
            <person name="Bruce D."/>
            <person name="Han C."/>
            <person name="Tapia R."/>
            <person name="Gilna P."/>
            <person name="Schmutz J."/>
            <person name="Larimer F."/>
            <person name="Land M."/>
            <person name="Hauser L."/>
            <person name="Kyrpides N."/>
            <person name="Mikhailova N."/>
            <person name="Janssen P.H."/>
            <person name="Kuske C.R."/>
            <person name="Richardson P."/>
        </authorList>
    </citation>
    <scope>NUCLEOTIDE SEQUENCE</scope>
    <source>
        <strain evidence="10">Ellin6076</strain>
    </source>
</reference>
<keyword evidence="5 7" id="KW-0472">Membrane</keyword>
<keyword evidence="4 7" id="KW-1133">Transmembrane helix</keyword>
<dbReference type="KEGG" id="sus:Acid_4701"/>
<feature type="domain" description="MacB-like periplasmic core" evidence="9">
    <location>
        <begin position="548"/>
        <end position="729"/>
    </location>
</feature>
<dbReference type="GO" id="GO:0022857">
    <property type="term" value="F:transmembrane transporter activity"/>
    <property type="evidence" value="ECO:0007669"/>
    <property type="project" value="TreeGrafter"/>
</dbReference>
<feature type="domain" description="ABC3 transporter permease C-terminal" evidence="8">
    <location>
        <begin position="346"/>
        <end position="464"/>
    </location>
</feature>
<dbReference type="AlphaFoldDB" id="Q01XF5"/>
<sequence length="885" mass="95315">MWGKRKHSDFQSEIEAHLQLEADRLRAEGLNAAQAEMAARKAFGNTTAAEERFYESGKWMVWDNLVRDIRYAARMLAKDPRFSLLAILGLALGIAVSTSIFTLIHASLRLREVAQDPASYVGLTRVVNGRATGGFSYPEYLYFRDHSATFREVTATSGRERFLMTPISGGEAEEVRGRFLSANFLGTPGLQPALGRSFSPEEERPGGTPVALLDFRFWKSRFGSDPGVLGKTVILNARPLIVVGVAAARYGAGDTSDLYVPLGMQPALLGRGDWLRDGAERWLTLDARMKSGVSTPQAQAEMDVLADSLRRDIQAVPGEGGVRVTPGGDNPEKSKEILAMVLMATVAVSMILLIACSNLANLLLARAVVRQREIGVRLSLGASRARLVAQLLTESMILALAGGLLGLLFSHWLAKALIVMMDAPPGMAFDLGMDPVVVLYAFLLSVATGISFGLAPALAATRTNLSQALHAAGFLQAPSRRSRLWSARNALVIVPLALSLMLLLGAGGALRRVQRRFINGPAFEAAHLVEASLRLNMQGYDQQRTLQFQENLRQRIGGMPNVTSVALASAMPLSNGVGWFPLAVEGGRDTGGQPAPHADYNVISPEFFETVGARAVRGRAFTASDREGSPPVAMVNQDLARRYWPDQEPIGKRLRLSDSKGPYFEVIGVAPDMQDASSPLNSVFPIVYVAAAQGALFLKGMRTDPPDYQMQFLARTSGPPAALKAAIRQEAHATDSSLRINVQTIEESVEAQFGPVKTISMLLGALSALALLMAAVGIYAVLSYSVSRRTHEIGIRTALGAQRREILALVMQRTAALVAWGIGLGLGAALLLTRIFARSFHKLGQLDAVTCVTVCAVLGGFALLAGYLPARKALRVDPLQALRCD</sequence>
<feature type="transmembrane region" description="Helical" evidence="7">
    <location>
        <begin position="337"/>
        <end position="364"/>
    </location>
</feature>
<feature type="transmembrane region" description="Helical" evidence="7">
    <location>
        <begin position="814"/>
        <end position="837"/>
    </location>
</feature>
<evidence type="ECO:0000256" key="7">
    <source>
        <dbReference type="SAM" id="Phobius"/>
    </source>
</evidence>
<dbReference type="InterPro" id="IPR050250">
    <property type="entry name" value="Macrolide_Exporter_MacB"/>
</dbReference>
<organism evidence="10">
    <name type="scientific">Solibacter usitatus (strain Ellin6076)</name>
    <dbReference type="NCBI Taxonomy" id="234267"/>
    <lineage>
        <taxon>Bacteria</taxon>
        <taxon>Pseudomonadati</taxon>
        <taxon>Acidobacteriota</taxon>
        <taxon>Terriglobia</taxon>
        <taxon>Bryobacterales</taxon>
        <taxon>Solibacteraceae</taxon>
        <taxon>Candidatus Solibacter</taxon>
    </lineage>
</organism>